<name>A0ACC0B334_CATRO</name>
<evidence type="ECO:0000313" key="2">
    <source>
        <dbReference type="Proteomes" id="UP001060085"/>
    </source>
</evidence>
<evidence type="ECO:0000313" key="1">
    <source>
        <dbReference type="EMBL" id="KAI5667060.1"/>
    </source>
</evidence>
<gene>
    <name evidence="1" type="ORF">M9H77_16913</name>
</gene>
<dbReference type="EMBL" id="CM044704">
    <property type="protein sequence ID" value="KAI5667060.1"/>
    <property type="molecule type" value="Genomic_DNA"/>
</dbReference>
<proteinExistence type="predicted"/>
<organism evidence="1 2">
    <name type="scientific">Catharanthus roseus</name>
    <name type="common">Madagascar periwinkle</name>
    <name type="synonym">Vinca rosea</name>
    <dbReference type="NCBI Taxonomy" id="4058"/>
    <lineage>
        <taxon>Eukaryota</taxon>
        <taxon>Viridiplantae</taxon>
        <taxon>Streptophyta</taxon>
        <taxon>Embryophyta</taxon>
        <taxon>Tracheophyta</taxon>
        <taxon>Spermatophyta</taxon>
        <taxon>Magnoliopsida</taxon>
        <taxon>eudicotyledons</taxon>
        <taxon>Gunneridae</taxon>
        <taxon>Pentapetalae</taxon>
        <taxon>asterids</taxon>
        <taxon>lamiids</taxon>
        <taxon>Gentianales</taxon>
        <taxon>Apocynaceae</taxon>
        <taxon>Rauvolfioideae</taxon>
        <taxon>Vinceae</taxon>
        <taxon>Catharanthinae</taxon>
        <taxon>Catharanthus</taxon>
    </lineage>
</organism>
<reference evidence="2" key="1">
    <citation type="journal article" date="2023" name="Nat. Plants">
        <title>Single-cell RNA sequencing provides a high-resolution roadmap for understanding the multicellular compartmentation of specialized metabolism.</title>
        <authorList>
            <person name="Sun S."/>
            <person name="Shen X."/>
            <person name="Li Y."/>
            <person name="Li Y."/>
            <person name="Wang S."/>
            <person name="Li R."/>
            <person name="Zhang H."/>
            <person name="Shen G."/>
            <person name="Guo B."/>
            <person name="Wei J."/>
            <person name="Xu J."/>
            <person name="St-Pierre B."/>
            <person name="Chen S."/>
            <person name="Sun C."/>
        </authorList>
    </citation>
    <scope>NUCLEOTIDE SEQUENCE [LARGE SCALE GENOMIC DNA]</scope>
</reference>
<keyword evidence="2" id="KW-1185">Reference proteome</keyword>
<comment type="caution">
    <text evidence="1">The sequence shown here is derived from an EMBL/GenBank/DDBJ whole genome shotgun (WGS) entry which is preliminary data.</text>
</comment>
<dbReference type="Proteomes" id="UP001060085">
    <property type="component" value="Linkage Group LG04"/>
</dbReference>
<protein>
    <submittedName>
        <fullName evidence="1">Uncharacterized protein</fullName>
    </submittedName>
</protein>
<accession>A0ACC0B334</accession>
<sequence length="192" mass="21797">MGSDVLHDQDKDGIGAKDERPIKGFVATGPRCGIIGTPLRVKPSLNETRGTGLREREDESREALGFKKNLTERFSRKKYLEELHKHQKGEKKREYVDFHSTRFWEKFHKIQRKAEEDDVVSVTGMLNDLQLMAIKASGVSCNCLHGVGSEAAHFIFESGRAAAGLASYCLDHEQWRMRRVEDVVPRIPAIFD</sequence>